<reference evidence="1 2" key="1">
    <citation type="submission" date="2017-08" db="EMBL/GenBank/DDBJ databases">
        <title>Infants hospitalized years apart are colonized by the same room-sourced microbial strains.</title>
        <authorList>
            <person name="Brooks B."/>
            <person name="Olm M.R."/>
            <person name="Firek B.A."/>
            <person name="Baker R."/>
            <person name="Thomas B.C."/>
            <person name="Morowitz M.J."/>
            <person name="Banfield J.F."/>
        </authorList>
    </citation>
    <scope>NUCLEOTIDE SEQUENCE [LARGE SCALE GENOMIC DNA]</scope>
    <source>
        <strain evidence="1">S2_005_003_R2_43</strain>
    </source>
</reference>
<name>A0A2W5KLT9_ANCNO</name>
<evidence type="ECO:0000313" key="1">
    <source>
        <dbReference type="EMBL" id="PZQ15865.1"/>
    </source>
</evidence>
<accession>A0A2W5KLT9</accession>
<comment type="caution">
    <text evidence="1">The sequence shown here is derived from an EMBL/GenBank/DDBJ whole genome shotgun (WGS) entry which is preliminary data.</text>
</comment>
<sequence>MKAAAAVAVVTIAAVAGAGYLLTRPAPEPVATTQPPVEARAAPPQLYCQFYVFTEQRPRLAFLFDVANTEPTPVFRQRYIAEDNGERTDYGDADTPPEWRYDPSVDPRTISSTIMVPDTSQAGQHEQDIAIQLYGYEPKRDSKAFFEASLKNIHYQNLPGKCRQAAG</sequence>
<evidence type="ECO:0000313" key="2">
    <source>
        <dbReference type="Proteomes" id="UP000249577"/>
    </source>
</evidence>
<protein>
    <submittedName>
        <fullName evidence="1">Uncharacterized protein</fullName>
    </submittedName>
</protein>
<dbReference type="Proteomes" id="UP000249577">
    <property type="component" value="Unassembled WGS sequence"/>
</dbReference>
<dbReference type="AlphaFoldDB" id="A0A2W5KLT9"/>
<dbReference type="EMBL" id="QFPN01000004">
    <property type="protein sequence ID" value="PZQ15865.1"/>
    <property type="molecule type" value="Genomic_DNA"/>
</dbReference>
<gene>
    <name evidence="1" type="ORF">DI565_08535</name>
</gene>
<organism evidence="1 2">
    <name type="scientific">Ancylobacter novellus</name>
    <name type="common">Thiobacillus novellus</name>
    <dbReference type="NCBI Taxonomy" id="921"/>
    <lineage>
        <taxon>Bacteria</taxon>
        <taxon>Pseudomonadati</taxon>
        <taxon>Pseudomonadota</taxon>
        <taxon>Alphaproteobacteria</taxon>
        <taxon>Hyphomicrobiales</taxon>
        <taxon>Xanthobacteraceae</taxon>
        <taxon>Ancylobacter</taxon>
    </lineage>
</organism>
<proteinExistence type="predicted"/>